<feature type="compositionally biased region" description="Low complexity" evidence="2">
    <location>
        <begin position="932"/>
        <end position="941"/>
    </location>
</feature>
<dbReference type="PANTHER" id="PTHR23159">
    <property type="entry name" value="CENTROSOMAL PROTEIN 2"/>
    <property type="match status" value="1"/>
</dbReference>
<keyword evidence="1" id="KW-0175">Coiled coil</keyword>
<feature type="compositionally biased region" description="Basic and acidic residues" evidence="2">
    <location>
        <begin position="698"/>
        <end position="738"/>
    </location>
</feature>
<evidence type="ECO:0000256" key="3">
    <source>
        <dbReference type="SAM" id="Phobius"/>
    </source>
</evidence>
<evidence type="ECO:0000256" key="2">
    <source>
        <dbReference type="SAM" id="MobiDB-lite"/>
    </source>
</evidence>
<organism evidence="4 5">
    <name type="scientific">Leptobacterium flavescens</name>
    <dbReference type="NCBI Taxonomy" id="472055"/>
    <lineage>
        <taxon>Bacteria</taxon>
        <taxon>Pseudomonadati</taxon>
        <taxon>Bacteroidota</taxon>
        <taxon>Flavobacteriia</taxon>
        <taxon>Flavobacteriales</taxon>
        <taxon>Flavobacteriaceae</taxon>
        <taxon>Leptobacterium</taxon>
    </lineage>
</organism>
<name>A0A6P0UTP0_9FLAO</name>
<evidence type="ECO:0000313" key="5">
    <source>
        <dbReference type="Proteomes" id="UP000468581"/>
    </source>
</evidence>
<dbReference type="Proteomes" id="UP000468581">
    <property type="component" value="Unassembled WGS sequence"/>
</dbReference>
<feature type="region of interest" description="Disordered" evidence="2">
    <location>
        <begin position="932"/>
        <end position="982"/>
    </location>
</feature>
<reference evidence="4 5" key="1">
    <citation type="submission" date="2020-01" db="EMBL/GenBank/DDBJ databases">
        <title>Leptobacterium flavescens.</title>
        <authorList>
            <person name="Wang G."/>
        </authorList>
    </citation>
    <scope>NUCLEOTIDE SEQUENCE [LARGE SCALE GENOMIC DNA]</scope>
    <source>
        <strain evidence="4 5">KCTC 22160</strain>
    </source>
</reference>
<feature type="compositionally biased region" description="Basic and acidic residues" evidence="2">
    <location>
        <begin position="666"/>
        <end position="691"/>
    </location>
</feature>
<sequence>MSNFSAIQNKLEQFINKYYRNELIKGAILFVSIGFLYFLITLLVEYFLWLDSTGRTILFWSFVLVEAVLLIKFIVLPLAHLFRFRKGINYKDASMIIGNHFNEIGDKLINVLQLAEDDSKSELLLAGIEQKSADIQPVPFNLAINFKTNVKYLKYALVPLLLFLTIYISGNYDVFSKSYERVVNYNTSYEPPAPFQFVIANDNMRALEGQSFVLNVKTVGDVIPQEVEIHLGDERYFLQNTGSGNFRYTFTQPGSPIDFYLSANKVRSRQYSIDVVKVPTLLNFEMELDYPAYTRKQDEVIKSTGNAIIPEGSRVKWKINARETDKVELILNDTVWNFDKDENDFALNKTLYNDLEYEVGTSNGNLERYETLGYSIEIVKDKYPEIEMMSERDSMSPDNRMYFLGQVSDDYGVAALEIVFYPQNEENDKKTEKISINGGVFDQFTYAFPGNLELKDGVDYEFYFQVTDNDAIHKGKKTKSPVFNFRKLSQSELEREQLKQQGETIKDLNKSLDRLKEQEKELNAISKNQKEKKELNFNDKKKLQNFLNRQKQSETLMKNFSNELKQNLEEFQKEEEQSDEYKKLLQERLERQQKEIEKNEKLLEELEKLSDKINKEELSRKLEQLAKQQQNNKRSLEQILELTKRYYVQAKAAKVQKDLEELAKKQEELSNKEGEENNKEKQEELNKKFDDVKEDLEELQKENEDLQKPMSLDRDEKKEDEIKEEQKQASEKLEENQKNNDQNSQQKNKSEAQKNQKKAAQKLKELSDQLQQQIQQGGAEGETEDAEMLRQILDNLVLFSFDQEDVLNKFSELGNEDASFAKNLRKQNNLRELFGHIDDSLFALSLRRPEISEQINREITDVYFNIDKALERLAQNRIGQGAASQQSALTAANNLADFLGDVLDNMQQNMSGQGQGQGQGFQLPDIIQSQEQIQQQFQQGLDKQKGQDGKEGEGKDGEQEGEGQDGKQQGEGKGSSGGDGDEQLSEELYEIFKQQQQLRQLLEEQLKDVEGKGARGNADRLLREAEQIENELLEKGFNERTLQRMTNLKHQLLKLEDAAFDQGRKQERESITNRKEFDNNTGSQQIDIKQYFNQIEILNRQVLPLRQIYKKKVQTYFKGDD</sequence>
<dbReference type="PANTHER" id="PTHR23159:SF31">
    <property type="entry name" value="CENTROSOME-ASSOCIATED PROTEIN CEP250 ISOFORM X1"/>
    <property type="match status" value="1"/>
</dbReference>
<feature type="compositionally biased region" description="Basic and acidic residues" evidence="2">
    <location>
        <begin position="942"/>
        <end position="970"/>
    </location>
</feature>
<keyword evidence="5" id="KW-1185">Reference proteome</keyword>
<dbReference type="AlphaFoldDB" id="A0A6P0UTP0"/>
<comment type="caution">
    <text evidence="4">The sequence shown here is derived from an EMBL/GenBank/DDBJ whole genome shotgun (WGS) entry which is preliminary data.</text>
</comment>
<evidence type="ECO:0000256" key="1">
    <source>
        <dbReference type="SAM" id="Coils"/>
    </source>
</evidence>
<feature type="region of interest" description="Disordered" evidence="2">
    <location>
        <begin position="666"/>
        <end position="782"/>
    </location>
</feature>
<keyword evidence="3" id="KW-1133">Transmembrane helix</keyword>
<keyword evidence="3" id="KW-0472">Membrane</keyword>
<feature type="transmembrane region" description="Helical" evidence="3">
    <location>
        <begin position="152"/>
        <end position="170"/>
    </location>
</feature>
<protein>
    <recommendedName>
        <fullName evidence="6">DUF4175 family protein</fullName>
    </recommendedName>
</protein>
<keyword evidence="3" id="KW-0812">Transmembrane</keyword>
<accession>A0A6P0UTP0</accession>
<evidence type="ECO:0008006" key="6">
    <source>
        <dbReference type="Google" id="ProtNLM"/>
    </source>
</evidence>
<gene>
    <name evidence="4" type="ORF">GWK08_12235</name>
</gene>
<dbReference type="EMBL" id="JAABOO010000003">
    <property type="protein sequence ID" value="NER14213.1"/>
    <property type="molecule type" value="Genomic_DNA"/>
</dbReference>
<feature type="coiled-coil region" evidence="1">
    <location>
        <begin position="992"/>
        <end position="1058"/>
    </location>
</feature>
<evidence type="ECO:0000313" key="4">
    <source>
        <dbReference type="EMBL" id="NER14213.1"/>
    </source>
</evidence>
<dbReference type="RefSeq" id="WP_163607507.1">
    <property type="nucleotide sequence ID" value="NZ_JAABOO010000003.1"/>
</dbReference>
<feature type="transmembrane region" description="Helical" evidence="3">
    <location>
        <begin position="56"/>
        <end position="82"/>
    </location>
</feature>
<feature type="transmembrane region" description="Helical" evidence="3">
    <location>
        <begin position="27"/>
        <end position="50"/>
    </location>
</feature>
<proteinExistence type="predicted"/>